<evidence type="ECO:0000256" key="1">
    <source>
        <dbReference type="SAM" id="MobiDB-lite"/>
    </source>
</evidence>
<dbReference type="Gene3D" id="3.40.50.410">
    <property type="entry name" value="von Willebrand factor, type A domain"/>
    <property type="match status" value="1"/>
</dbReference>
<evidence type="ECO:0008006" key="3">
    <source>
        <dbReference type="Google" id="ProtNLM"/>
    </source>
</evidence>
<feature type="region of interest" description="Disordered" evidence="1">
    <location>
        <begin position="276"/>
        <end position="296"/>
    </location>
</feature>
<feature type="non-terminal residue" evidence="2">
    <location>
        <position position="1"/>
    </location>
</feature>
<accession>X1A0Q9</accession>
<dbReference type="InterPro" id="IPR036465">
    <property type="entry name" value="vWFA_dom_sf"/>
</dbReference>
<name>X1A0Q9_9ZZZZ</name>
<sequence length="296" mass="32119">IFDRGDLIPLDWQDPVVWGAGNTNKDAILRRLAPNWDPDDPAFIPELRSAPYFEDHPDALVGTNHKLSLKPEFVNTPPMIPFGSTPIGASMDDFIDWYDKWKLVADTPDGDPTFGCRTVNLLILTDGDETCGGAPCTAATQLYDGRNVRTFVVGFGLAAVAGNTLDCIAKNGGTDAIDFDGDGVIDMTGPIYPGNEDELVDALKQIIVAIQPRPRSFAAAAVPQASANTPDKTYLTSFIPILDEPVWPGRVDAYLRPVPLTEDIVTLPDGTQQTILVPDPSKGCQPDDESQCHLWE</sequence>
<dbReference type="AlphaFoldDB" id="X1A0Q9"/>
<dbReference type="SUPFAM" id="SSF53300">
    <property type="entry name" value="vWA-like"/>
    <property type="match status" value="1"/>
</dbReference>
<feature type="non-terminal residue" evidence="2">
    <location>
        <position position="296"/>
    </location>
</feature>
<evidence type="ECO:0000313" key="2">
    <source>
        <dbReference type="EMBL" id="GAG75680.1"/>
    </source>
</evidence>
<organism evidence="2">
    <name type="scientific">marine sediment metagenome</name>
    <dbReference type="NCBI Taxonomy" id="412755"/>
    <lineage>
        <taxon>unclassified sequences</taxon>
        <taxon>metagenomes</taxon>
        <taxon>ecological metagenomes</taxon>
    </lineage>
</organism>
<comment type="caution">
    <text evidence="2">The sequence shown here is derived from an EMBL/GenBank/DDBJ whole genome shotgun (WGS) entry which is preliminary data.</text>
</comment>
<reference evidence="2" key="1">
    <citation type="journal article" date="2014" name="Front. Microbiol.">
        <title>High frequency of phylogenetically diverse reductive dehalogenase-homologous genes in deep subseafloor sedimentary metagenomes.</title>
        <authorList>
            <person name="Kawai M."/>
            <person name="Futagami T."/>
            <person name="Toyoda A."/>
            <person name="Takaki Y."/>
            <person name="Nishi S."/>
            <person name="Hori S."/>
            <person name="Arai W."/>
            <person name="Tsubouchi T."/>
            <person name="Morono Y."/>
            <person name="Uchiyama I."/>
            <person name="Ito T."/>
            <person name="Fujiyama A."/>
            <person name="Inagaki F."/>
            <person name="Takami H."/>
        </authorList>
    </citation>
    <scope>NUCLEOTIDE SEQUENCE</scope>
    <source>
        <strain evidence="2">Expedition CK06-06</strain>
    </source>
</reference>
<protein>
    <recommendedName>
        <fullName evidence="3">VWFA domain-containing protein</fullName>
    </recommendedName>
</protein>
<proteinExistence type="predicted"/>
<dbReference type="EMBL" id="BART01018541">
    <property type="protein sequence ID" value="GAG75680.1"/>
    <property type="molecule type" value="Genomic_DNA"/>
</dbReference>
<gene>
    <name evidence="2" type="ORF">S01H4_34972</name>
</gene>